<feature type="non-terminal residue" evidence="2">
    <location>
        <position position="1"/>
    </location>
</feature>
<accession>A0AA39UV59</accession>
<dbReference type="EMBL" id="JAUEPU010000021">
    <property type="protein sequence ID" value="KAK0494235.1"/>
    <property type="molecule type" value="Genomic_DNA"/>
</dbReference>
<proteinExistence type="predicted"/>
<sequence>RITGAALSKLTQKRAYQALREQKTQSLLRHAKTTSNINLAIEGAKASFGTKTNEQALWKLLRHRDIDRSMRYFLWMAMHDAYRIGGKWLHFDPQYHERAYCTHCNNSLESMDHILMRCSSPGQKEIWGLTRKLLELRDIPWHQPEMSNILACAAPVFKSQSGHRESRKERFFQIIVSSSVQTIWNAQCERVIQCDNAPFSTEEIINKWKKKINRRLELDCLMTGDHFRKKALSKDLVLKTWAGSILNEHQLPQDWTEADGVLVGIG</sequence>
<dbReference type="InterPro" id="IPR026960">
    <property type="entry name" value="RVT-Znf"/>
</dbReference>
<reference evidence="2" key="1">
    <citation type="submission" date="2023-06" db="EMBL/GenBank/DDBJ databases">
        <authorList>
            <consortium name="Lawrence Berkeley National Laboratory"/>
            <person name="Ahrendt S."/>
            <person name="Sahu N."/>
            <person name="Indic B."/>
            <person name="Wong-Bajracharya J."/>
            <person name="Merenyi Z."/>
            <person name="Ke H.-M."/>
            <person name="Monk M."/>
            <person name="Kocsube S."/>
            <person name="Drula E."/>
            <person name="Lipzen A."/>
            <person name="Balint B."/>
            <person name="Henrissat B."/>
            <person name="Andreopoulos B."/>
            <person name="Martin F.M."/>
            <person name="Harder C.B."/>
            <person name="Rigling D."/>
            <person name="Ford K.L."/>
            <person name="Foster G.D."/>
            <person name="Pangilinan J."/>
            <person name="Papanicolaou A."/>
            <person name="Barry K."/>
            <person name="LaButti K."/>
            <person name="Viragh M."/>
            <person name="Koriabine M."/>
            <person name="Yan M."/>
            <person name="Riley R."/>
            <person name="Champramary S."/>
            <person name="Plett K.L."/>
            <person name="Tsai I.J."/>
            <person name="Slot J."/>
            <person name="Sipos G."/>
            <person name="Plett J."/>
            <person name="Nagy L.G."/>
            <person name="Grigoriev I.V."/>
        </authorList>
    </citation>
    <scope>NUCLEOTIDE SEQUENCE</scope>
    <source>
        <strain evidence="2">HWK02</strain>
    </source>
</reference>
<evidence type="ECO:0000313" key="3">
    <source>
        <dbReference type="Proteomes" id="UP001175228"/>
    </source>
</evidence>
<protein>
    <recommendedName>
        <fullName evidence="1">Reverse transcriptase zinc-binding domain-containing protein</fullName>
    </recommendedName>
</protein>
<organism evidence="2 3">
    <name type="scientific">Armillaria luteobubalina</name>
    <dbReference type="NCBI Taxonomy" id="153913"/>
    <lineage>
        <taxon>Eukaryota</taxon>
        <taxon>Fungi</taxon>
        <taxon>Dikarya</taxon>
        <taxon>Basidiomycota</taxon>
        <taxon>Agaricomycotina</taxon>
        <taxon>Agaricomycetes</taxon>
        <taxon>Agaricomycetidae</taxon>
        <taxon>Agaricales</taxon>
        <taxon>Marasmiineae</taxon>
        <taxon>Physalacriaceae</taxon>
        <taxon>Armillaria</taxon>
    </lineage>
</organism>
<feature type="domain" description="Reverse transcriptase zinc-binding" evidence="1">
    <location>
        <begin position="51"/>
        <end position="120"/>
    </location>
</feature>
<keyword evidence="3" id="KW-1185">Reference proteome</keyword>
<dbReference type="Proteomes" id="UP001175228">
    <property type="component" value="Unassembled WGS sequence"/>
</dbReference>
<name>A0AA39UV59_9AGAR</name>
<dbReference type="AlphaFoldDB" id="A0AA39UV59"/>
<dbReference type="Pfam" id="PF13966">
    <property type="entry name" value="zf-RVT"/>
    <property type="match status" value="1"/>
</dbReference>
<comment type="caution">
    <text evidence="2">The sequence shown here is derived from an EMBL/GenBank/DDBJ whole genome shotgun (WGS) entry which is preliminary data.</text>
</comment>
<evidence type="ECO:0000313" key="2">
    <source>
        <dbReference type="EMBL" id="KAK0494235.1"/>
    </source>
</evidence>
<evidence type="ECO:0000259" key="1">
    <source>
        <dbReference type="Pfam" id="PF13966"/>
    </source>
</evidence>
<gene>
    <name evidence="2" type="ORF">EDD18DRAFT_1401885</name>
</gene>